<gene>
    <name evidence="1" type="ORF">SAMN05444123_105275</name>
</gene>
<dbReference type="OrthoDB" id="6064768at2"/>
<proteinExistence type="predicted"/>
<protein>
    <submittedName>
        <fullName evidence="1">Uncharacterized protein</fullName>
    </submittedName>
</protein>
<evidence type="ECO:0000313" key="2">
    <source>
        <dbReference type="Proteomes" id="UP000199615"/>
    </source>
</evidence>
<organism evidence="1 2">
    <name type="scientific">Rhodopseudomonas pseudopalustris</name>
    <dbReference type="NCBI Taxonomy" id="1513892"/>
    <lineage>
        <taxon>Bacteria</taxon>
        <taxon>Pseudomonadati</taxon>
        <taxon>Pseudomonadota</taxon>
        <taxon>Alphaproteobacteria</taxon>
        <taxon>Hyphomicrobiales</taxon>
        <taxon>Nitrobacteraceae</taxon>
        <taxon>Rhodopseudomonas</taxon>
    </lineage>
</organism>
<evidence type="ECO:0000313" key="1">
    <source>
        <dbReference type="EMBL" id="SEO87211.1"/>
    </source>
</evidence>
<sequence>MTLLGKLYAWAIPAWESESPVDHTWVTSYDNRINGYPTIDEVKGAHQFFWYCWGSFHATGGTPVDPDGALGQQAGDLSVAQCLVLPNVDSRTSLAARGTIFVYGVEGVCHQLANQVLYATRDGASHAPPLTVCNARGYLLSSFIYGTYGLSHISWAAKAASCTGAHLAARTARSGGLTMASDAPEPDEFEKRAAEVLADDPAKLSRLLHLRGEVQQFAARAWPGTSQPHAVALNARNQHLIDEAAKLLGPENFKRLFGVDPVAKVNLVDPHIAGSAAEIPPPKAR</sequence>
<reference evidence="2" key="1">
    <citation type="submission" date="2016-10" db="EMBL/GenBank/DDBJ databases">
        <authorList>
            <person name="Varghese N."/>
            <person name="Submissions S."/>
        </authorList>
    </citation>
    <scope>NUCLEOTIDE SEQUENCE [LARGE SCALE GENOMIC DNA]</scope>
    <source>
        <strain evidence="2">DSM 123</strain>
    </source>
</reference>
<keyword evidence="2" id="KW-1185">Reference proteome</keyword>
<accession>A0A1H8T8K7</accession>
<dbReference type="Proteomes" id="UP000199615">
    <property type="component" value="Unassembled WGS sequence"/>
</dbReference>
<dbReference type="AlphaFoldDB" id="A0A1H8T8K7"/>
<dbReference type="RefSeq" id="WP_011503227.1">
    <property type="nucleotide sequence ID" value="NZ_FODT01000005.1"/>
</dbReference>
<dbReference type="EMBL" id="FODT01000005">
    <property type="protein sequence ID" value="SEO87211.1"/>
    <property type="molecule type" value="Genomic_DNA"/>
</dbReference>
<name>A0A1H8T8K7_9BRAD</name>